<feature type="transmembrane region" description="Helical" evidence="2">
    <location>
        <begin position="154"/>
        <end position="178"/>
    </location>
</feature>
<reference evidence="4" key="1">
    <citation type="submission" date="2010-06" db="EMBL/GenBank/DDBJ databases">
        <authorList>
            <person name="Muzny D."/>
            <person name="Qin X."/>
            <person name="Buhay C."/>
            <person name="Dugan-Rocha S."/>
            <person name="Ding Y."/>
            <person name="Chen G."/>
            <person name="Hawes A."/>
            <person name="Holder M."/>
            <person name="Jhangiani S."/>
            <person name="Johnson A."/>
            <person name="Khan Z."/>
            <person name="Li Z."/>
            <person name="Liu W."/>
            <person name="Liu X."/>
            <person name="Perez L."/>
            <person name="Shen H."/>
            <person name="Wang Q."/>
            <person name="Watt J."/>
            <person name="Xi L."/>
            <person name="Xin Y."/>
            <person name="Zhou J."/>
            <person name="Deng J."/>
            <person name="Jiang H."/>
            <person name="Liu Y."/>
            <person name="Qu J."/>
            <person name="Song X.-Z."/>
            <person name="Zhang L."/>
            <person name="Villasana D."/>
            <person name="Johnson A."/>
            <person name="Liu J."/>
            <person name="Liyanage D."/>
            <person name="Lorensuhewa L."/>
            <person name="Robinson T."/>
            <person name="Song A."/>
            <person name="Song B.-B."/>
            <person name="Dinh H."/>
            <person name="Thornton R."/>
            <person name="Coyle M."/>
            <person name="Francisco L."/>
            <person name="Jackson L."/>
            <person name="Javaid M."/>
            <person name="Korchina V."/>
            <person name="Kovar C."/>
            <person name="Mata R."/>
            <person name="Mathew T."/>
            <person name="Ngo R."/>
            <person name="Nguyen L."/>
            <person name="Nguyen N."/>
            <person name="Okwuonu G."/>
            <person name="Ongeri F."/>
            <person name="Pham C."/>
            <person name="Simmons D."/>
            <person name="Wilczek-Boney K."/>
            <person name="Hale W."/>
            <person name="Jakkamsetti A."/>
            <person name="Pham P."/>
            <person name="Ruth R."/>
            <person name="San Lucas F."/>
            <person name="Warren J."/>
            <person name="Zhang J."/>
            <person name="Zhao Z."/>
            <person name="Zhou C."/>
            <person name="Zhu D."/>
            <person name="Lee S."/>
            <person name="Bess C."/>
            <person name="Blankenburg K."/>
            <person name="Forbes L."/>
            <person name="Fu Q."/>
            <person name="Gubbala S."/>
            <person name="Hirani K."/>
            <person name="Jayaseelan J.C."/>
            <person name="Lara F."/>
            <person name="Munidasa M."/>
            <person name="Palculict T."/>
            <person name="Patil S."/>
            <person name="Pu L.-L."/>
            <person name="Saada N."/>
            <person name="Tang L."/>
            <person name="Weissenberger G."/>
            <person name="Zhu Y."/>
            <person name="Hemphill L."/>
            <person name="Shang Y."/>
            <person name="Youmans B."/>
            <person name="Ayvaz T."/>
            <person name="Ross M."/>
            <person name="Santibanez J."/>
            <person name="Aqrawi P."/>
            <person name="Gross S."/>
            <person name="Joshi V."/>
            <person name="Fowler G."/>
            <person name="Nazareth L."/>
            <person name="Reid J."/>
            <person name="Worley K."/>
            <person name="Petrosino J."/>
            <person name="Highlander S."/>
            <person name="Gibbs R."/>
        </authorList>
    </citation>
    <scope>NUCLEOTIDE SEQUENCE [LARGE SCALE GENOMIC DNA]</scope>
    <source>
        <strain evidence="4">ATCC 33030</strain>
    </source>
</reference>
<dbReference type="OrthoDB" id="2388539at2"/>
<feature type="transmembrane region" description="Helical" evidence="2">
    <location>
        <begin position="206"/>
        <end position="229"/>
    </location>
</feature>
<protein>
    <recommendedName>
        <fullName evidence="3">DUF418 domain-containing protein</fullName>
    </recommendedName>
</protein>
<evidence type="ECO:0000313" key="4">
    <source>
        <dbReference type="EMBL" id="EFK54543.1"/>
    </source>
</evidence>
<feature type="transmembrane region" description="Helical" evidence="2">
    <location>
        <begin position="106"/>
        <end position="124"/>
    </location>
</feature>
<dbReference type="eggNOG" id="COG2311">
    <property type="taxonomic scope" value="Bacteria"/>
</dbReference>
<dbReference type="HOGENOM" id="CLU_039610_1_0_11"/>
<accession>D7WFA9</accession>
<evidence type="ECO:0000256" key="2">
    <source>
        <dbReference type="SAM" id="Phobius"/>
    </source>
</evidence>
<feature type="transmembrane region" description="Helical" evidence="2">
    <location>
        <begin position="130"/>
        <end position="147"/>
    </location>
</feature>
<feature type="transmembrane region" description="Helical" evidence="2">
    <location>
        <begin position="74"/>
        <end position="94"/>
    </location>
</feature>
<sequence>MTAPAPTQKPPRLVVPDLARGLALWGIAMANLTTFWIMNSPEGAIGKSLGWVDPDSASDRFAALFSGMLVHTRGLPMFATLLGFGIGLLTSSLHRKNYPVGKATRMLVKRYGILAVFGLLHMYLLFNGDIMFTYGLAGMLIATMIKLSSKTLRIFAAVSFCIALLLSTMSVITALAGVDVVPEFTPTEQITTAGTYFITTIQQAPFFMVNSTFAVLAVLCVMLIGFIWAREGVLANVDAHRRTLTFWATLAVVISLAVGIPWGLAAMGVINDQLDQVFMALNMGLGTFTGPGILALIALATNGIQKRMYDDAAAGHPVAAPKILYPFVALGKRSMSGYVAQSFLFIILVMPFGFGLGVDSTISEKLLIAAGVWLITLVLAVILEATNTPGPFEWVHRRLAYGKTGKIEPYAEAYNGPHDAGQAPGEHARRPVGEGRGALPTPPPGGQFEVEGGGHR</sequence>
<dbReference type="Pfam" id="PF04235">
    <property type="entry name" value="DUF418"/>
    <property type="match status" value="1"/>
</dbReference>
<feature type="domain" description="DUF418" evidence="3">
    <location>
        <begin position="229"/>
        <end position="403"/>
    </location>
</feature>
<comment type="caution">
    <text evidence="4">The sequence shown here is derived from an EMBL/GenBank/DDBJ whole genome shotgun (WGS) entry which is preliminary data.</text>
</comment>
<dbReference type="PANTHER" id="PTHR30590">
    <property type="entry name" value="INNER MEMBRANE PROTEIN"/>
    <property type="match status" value="1"/>
</dbReference>
<dbReference type="InterPro" id="IPR007349">
    <property type="entry name" value="DUF418"/>
</dbReference>
<keyword evidence="2" id="KW-0812">Transmembrane</keyword>
<keyword evidence="5" id="KW-1185">Reference proteome</keyword>
<feature type="transmembrane region" description="Helical" evidence="2">
    <location>
        <begin position="366"/>
        <end position="383"/>
    </location>
</feature>
<dbReference type="InterPro" id="IPR052529">
    <property type="entry name" value="Bact_Transport_Assoc"/>
</dbReference>
<evidence type="ECO:0000259" key="3">
    <source>
        <dbReference type="Pfam" id="PF04235"/>
    </source>
</evidence>
<proteinExistence type="predicted"/>
<dbReference type="Proteomes" id="UP000004208">
    <property type="component" value="Unassembled WGS sequence"/>
</dbReference>
<dbReference type="EMBL" id="ACLJ02000003">
    <property type="protein sequence ID" value="EFK54543.1"/>
    <property type="molecule type" value="Genomic_DNA"/>
</dbReference>
<feature type="transmembrane region" description="Helical" evidence="2">
    <location>
        <begin position="21"/>
        <end position="38"/>
    </location>
</feature>
<name>D7WFA9_9CORY</name>
<organism evidence="4 5">
    <name type="scientific">Corynebacterium genitalium ATCC 33030</name>
    <dbReference type="NCBI Taxonomy" id="585529"/>
    <lineage>
        <taxon>Bacteria</taxon>
        <taxon>Bacillati</taxon>
        <taxon>Actinomycetota</taxon>
        <taxon>Actinomycetes</taxon>
        <taxon>Mycobacteriales</taxon>
        <taxon>Corynebacteriaceae</taxon>
        <taxon>Corynebacterium</taxon>
    </lineage>
</organism>
<dbReference type="STRING" id="585529.HMPREF0291_12201"/>
<evidence type="ECO:0000256" key="1">
    <source>
        <dbReference type="SAM" id="MobiDB-lite"/>
    </source>
</evidence>
<dbReference type="RefSeq" id="WP_005291525.1">
    <property type="nucleotide sequence ID" value="NZ_CM000961.1"/>
</dbReference>
<feature type="transmembrane region" description="Helical" evidence="2">
    <location>
        <begin position="277"/>
        <end position="299"/>
    </location>
</feature>
<feature type="transmembrane region" description="Helical" evidence="2">
    <location>
        <begin position="335"/>
        <end position="354"/>
    </location>
</feature>
<keyword evidence="2" id="KW-1133">Transmembrane helix</keyword>
<dbReference type="AlphaFoldDB" id="D7WFA9"/>
<feature type="transmembrane region" description="Helical" evidence="2">
    <location>
        <begin position="244"/>
        <end position="265"/>
    </location>
</feature>
<gene>
    <name evidence="4" type="ORF">HMPREF0291_12201</name>
</gene>
<evidence type="ECO:0000313" key="5">
    <source>
        <dbReference type="Proteomes" id="UP000004208"/>
    </source>
</evidence>
<keyword evidence="2" id="KW-0472">Membrane</keyword>
<dbReference type="PANTHER" id="PTHR30590:SF2">
    <property type="entry name" value="INNER MEMBRANE PROTEIN"/>
    <property type="match status" value="1"/>
</dbReference>
<feature type="region of interest" description="Disordered" evidence="1">
    <location>
        <begin position="414"/>
        <end position="456"/>
    </location>
</feature>